<evidence type="ECO:0000313" key="2">
    <source>
        <dbReference type="EMBL" id="KAG0248155.1"/>
    </source>
</evidence>
<dbReference type="Proteomes" id="UP000726737">
    <property type="component" value="Unassembled WGS sequence"/>
</dbReference>
<comment type="caution">
    <text evidence="2">The sequence shown here is derived from an EMBL/GenBank/DDBJ whole genome shotgun (WGS) entry which is preliminary data.</text>
</comment>
<evidence type="ECO:0000313" key="3">
    <source>
        <dbReference type="Proteomes" id="UP000726737"/>
    </source>
</evidence>
<name>A0A9P6PMG4_9FUNG</name>
<reference evidence="2" key="1">
    <citation type="journal article" date="2020" name="Fungal Divers.">
        <title>Resolving the Mortierellaceae phylogeny through synthesis of multi-gene phylogenetics and phylogenomics.</title>
        <authorList>
            <person name="Vandepol N."/>
            <person name="Liber J."/>
            <person name="Desiro A."/>
            <person name="Na H."/>
            <person name="Kennedy M."/>
            <person name="Barry K."/>
            <person name="Grigoriev I.V."/>
            <person name="Miller A.N."/>
            <person name="O'Donnell K."/>
            <person name="Stajich J.E."/>
            <person name="Bonito G."/>
        </authorList>
    </citation>
    <scope>NUCLEOTIDE SEQUENCE</scope>
    <source>
        <strain evidence="2">KOD948</strain>
    </source>
</reference>
<accession>A0A9P6PMG4</accession>
<feature type="region of interest" description="Disordered" evidence="1">
    <location>
        <begin position="47"/>
        <end position="66"/>
    </location>
</feature>
<feature type="non-terminal residue" evidence="2">
    <location>
        <position position="89"/>
    </location>
</feature>
<organism evidence="2 3">
    <name type="scientific">Mortierella polycephala</name>
    <dbReference type="NCBI Taxonomy" id="41804"/>
    <lineage>
        <taxon>Eukaryota</taxon>
        <taxon>Fungi</taxon>
        <taxon>Fungi incertae sedis</taxon>
        <taxon>Mucoromycota</taxon>
        <taxon>Mortierellomycotina</taxon>
        <taxon>Mortierellomycetes</taxon>
        <taxon>Mortierellales</taxon>
        <taxon>Mortierellaceae</taxon>
        <taxon>Mortierella</taxon>
    </lineage>
</organism>
<evidence type="ECO:0000256" key="1">
    <source>
        <dbReference type="SAM" id="MobiDB-lite"/>
    </source>
</evidence>
<sequence length="89" mass="9478">MEAIFNTAPSDIVSQIEARLVTRNTGDTQLVSLTTFCDALATLRGPDNALPKLPPRSGSNSDGEDIHISVVGRPMAMKDDLLAHATTTK</sequence>
<dbReference type="OrthoDB" id="10497259at2759"/>
<keyword evidence="3" id="KW-1185">Reference proteome</keyword>
<proteinExistence type="predicted"/>
<protein>
    <submittedName>
        <fullName evidence="2">Uncharacterized protein</fullName>
    </submittedName>
</protein>
<gene>
    <name evidence="2" type="ORF">BG011_000417</name>
</gene>
<dbReference type="AlphaFoldDB" id="A0A9P6PMG4"/>
<dbReference type="EMBL" id="JAAAJA010001083">
    <property type="protein sequence ID" value="KAG0248155.1"/>
    <property type="molecule type" value="Genomic_DNA"/>
</dbReference>